<dbReference type="CDD" id="cd00118">
    <property type="entry name" value="LysM"/>
    <property type="match status" value="1"/>
</dbReference>
<evidence type="ECO:0008006" key="2">
    <source>
        <dbReference type="Google" id="ProtNLM"/>
    </source>
</evidence>
<reference evidence="1" key="1">
    <citation type="submission" date="2019-02" db="EMBL/GenBank/DDBJ databases">
        <authorList>
            <person name="Bachy C."/>
            <person name="Yung C.-M."/>
            <person name="Roux S."/>
            <person name="Sullivan M.B."/>
            <person name="Worden A.Z."/>
        </authorList>
    </citation>
    <scope>NUCLEOTIDE SEQUENCE</scope>
    <source>
        <strain evidence="1">BII-V1</strain>
    </source>
</reference>
<dbReference type="EMBL" id="MK522034">
    <property type="protein sequence ID" value="QOR60190.1"/>
    <property type="molecule type" value="Genomic_DNA"/>
</dbReference>
<proteinExistence type="predicted"/>
<organism evidence="1">
    <name type="scientific">Bathycoccus sp. RCC716 virus 1</name>
    <dbReference type="NCBI Taxonomy" id="2530038"/>
    <lineage>
        <taxon>Viruses</taxon>
        <taxon>Varidnaviria</taxon>
        <taxon>Bamfordvirae</taxon>
        <taxon>Nucleocytoviricota</taxon>
        <taxon>Megaviricetes</taxon>
        <taxon>Algavirales</taxon>
        <taxon>Phycodnaviridae</taxon>
        <taxon>Prasinovirus</taxon>
    </lineage>
</organism>
<evidence type="ECO:0000313" key="1">
    <source>
        <dbReference type="EMBL" id="QOR60190.1"/>
    </source>
</evidence>
<sequence length="229" mass="26250">MKKTLLPLSGSEPKYTQRLWGRTVGVGNNNCYAYAVGDYEKMRLQKSVPGERAGIRNLSHTYTNCRGLPQRVIADNPKKVYKARAEEKCKPNHYKVMMFVAPGNKRNYFRQGDFHFYKQHGEVEYKVKKGNTYENIAKFFKVPVSRVKRAGKLVPGKLLKFKANVFSHKRGWATGPLLIDAKGRSIQDPRTASRDYPGLNYKKYCSSFCVKNRGIKVGHTHSKVLKKTR</sequence>
<dbReference type="InterPro" id="IPR018392">
    <property type="entry name" value="LysM"/>
</dbReference>
<protein>
    <recommendedName>
        <fullName evidence="2">LysM domain-containing protein</fullName>
    </recommendedName>
</protein>
<accession>A0A7S6NYN5</accession>
<name>A0A7S6NYN5_9PHYC</name>